<feature type="signal peptide" evidence="1">
    <location>
        <begin position="1"/>
        <end position="29"/>
    </location>
</feature>
<reference evidence="3 4" key="1">
    <citation type="journal article" date="2022" name="BMC Genomics">
        <title>Comparative genome analysis of mycobacteria focusing on tRNA and non-coding RNA.</title>
        <authorList>
            <person name="Behra P.R.K."/>
            <person name="Pettersson B.M.F."/>
            <person name="Ramesh M."/>
            <person name="Das S."/>
            <person name="Dasgupta S."/>
            <person name="Kirsebom L.A."/>
        </authorList>
    </citation>
    <scope>NUCLEOTIDE SEQUENCE [LARGE SCALE GENOMIC DNA]</scope>
    <source>
        <strain evidence="3 4">DSM 44078</strain>
    </source>
</reference>
<accession>A0ABT3C4X4</accession>
<gene>
    <name evidence="3" type="ORF">H7J73_00510</name>
</gene>
<keyword evidence="4" id="KW-1185">Reference proteome</keyword>
<comment type="caution">
    <text evidence="3">The sequence shown here is derived from an EMBL/GenBank/DDBJ whole genome shotgun (WGS) entry which is preliminary data.</text>
</comment>
<sequence length="124" mass="12651">MSVPGCALRGAVFAVISAGAVMLGGAALAAADPVPAVPPPNCTAGDLAVASGTVGTAMGDYLFSHPDVNDFFTSLRGLPSDQVHDRVQSYMDAHPQTETDINGIRQPLTDLRSRCDIAASPLGS</sequence>
<evidence type="ECO:0000313" key="3">
    <source>
        <dbReference type="EMBL" id="MCV7224528.1"/>
    </source>
</evidence>
<feature type="chain" id="PRO_5045603138" evidence="1">
    <location>
        <begin position="30"/>
        <end position="124"/>
    </location>
</feature>
<dbReference type="EMBL" id="JACKTY010000004">
    <property type="protein sequence ID" value="MCV7224528.1"/>
    <property type="molecule type" value="Genomic_DNA"/>
</dbReference>
<dbReference type="InterPro" id="IPR032407">
    <property type="entry name" value="MHB"/>
</dbReference>
<keyword evidence="1" id="KW-0732">Signal</keyword>
<proteinExistence type="predicted"/>
<dbReference type="NCBIfam" id="TIGR04529">
    <property type="entry name" value="MTB_hemophore"/>
    <property type="match status" value="1"/>
</dbReference>
<evidence type="ECO:0000256" key="1">
    <source>
        <dbReference type="SAM" id="SignalP"/>
    </source>
</evidence>
<dbReference type="Gene3D" id="1.20.20.20">
    <property type="entry name" value="Haemophore, haem-binding domain"/>
    <property type="match status" value="1"/>
</dbReference>
<dbReference type="Pfam" id="PF16525">
    <property type="entry name" value="MHB"/>
    <property type="match status" value="1"/>
</dbReference>
<dbReference type="RefSeq" id="WP_264065254.1">
    <property type="nucleotide sequence ID" value="NZ_JACKTY010000004.1"/>
</dbReference>
<name>A0ABT3C4X4_9MYCO</name>
<protein>
    <submittedName>
        <fullName evidence="3">Heme-binding protein</fullName>
    </submittedName>
</protein>
<dbReference type="InterPro" id="IPR038378">
    <property type="entry name" value="MHB_sf"/>
</dbReference>
<evidence type="ECO:0000259" key="2">
    <source>
        <dbReference type="Pfam" id="PF16525"/>
    </source>
</evidence>
<dbReference type="Proteomes" id="UP001526201">
    <property type="component" value="Unassembled WGS sequence"/>
</dbReference>
<organism evidence="3 4">
    <name type="scientific">Mycolicibacterium komossense</name>
    <dbReference type="NCBI Taxonomy" id="1779"/>
    <lineage>
        <taxon>Bacteria</taxon>
        <taxon>Bacillati</taxon>
        <taxon>Actinomycetota</taxon>
        <taxon>Actinomycetes</taxon>
        <taxon>Mycobacteriales</taxon>
        <taxon>Mycobacteriaceae</taxon>
        <taxon>Mycolicibacterium</taxon>
    </lineage>
</organism>
<feature type="domain" description="Haemophore haem-binding" evidence="2">
    <location>
        <begin position="40"/>
        <end position="116"/>
    </location>
</feature>
<evidence type="ECO:0000313" key="4">
    <source>
        <dbReference type="Proteomes" id="UP001526201"/>
    </source>
</evidence>